<dbReference type="Proteomes" id="UP001595851">
    <property type="component" value="Unassembled WGS sequence"/>
</dbReference>
<name>A0ABV8GTC4_9ACTN</name>
<keyword evidence="3" id="KW-1185">Reference proteome</keyword>
<accession>A0ABV8GTC4</accession>
<sequence>MTTVAAFVAHPDDETLGCGATLAKLAATHDVHVVVLGDGITARHEARSDRKAVEELYEDARAAAAVLGVASVTFERLPDLRFDTLPLLDIVWKVERVIRELSPEVIYTHHPGDLNRDHQLTCRAVLTATRPQTGCPVREIYSFEVPSSTDWTFGAVAPSFRPTIFVDVADTIAKKVAAMESYRSERRDFPHPRSGEALRALAKHRGSTAGLLYAEAFELVRSIRRDPLD</sequence>
<dbReference type="InterPro" id="IPR003737">
    <property type="entry name" value="GlcNAc_PI_deacetylase-related"/>
</dbReference>
<dbReference type="Pfam" id="PF02585">
    <property type="entry name" value="PIG-L"/>
    <property type="match status" value="1"/>
</dbReference>
<protein>
    <submittedName>
        <fullName evidence="2">PIG-L deacetylase family protein</fullName>
        <ecNumber evidence="2">3.5.1.-</ecNumber>
    </submittedName>
</protein>
<organism evidence="2 3">
    <name type="scientific">Nonomuraea purpurea</name>
    <dbReference type="NCBI Taxonomy" id="1849276"/>
    <lineage>
        <taxon>Bacteria</taxon>
        <taxon>Bacillati</taxon>
        <taxon>Actinomycetota</taxon>
        <taxon>Actinomycetes</taxon>
        <taxon>Streptosporangiales</taxon>
        <taxon>Streptosporangiaceae</taxon>
        <taxon>Nonomuraea</taxon>
    </lineage>
</organism>
<comment type="caution">
    <text evidence="2">The sequence shown here is derived from an EMBL/GenBank/DDBJ whole genome shotgun (WGS) entry which is preliminary data.</text>
</comment>
<dbReference type="RefSeq" id="WP_379535410.1">
    <property type="nucleotide sequence ID" value="NZ_JBHSBI010000047.1"/>
</dbReference>
<dbReference type="PANTHER" id="PTHR12993">
    <property type="entry name" value="N-ACETYLGLUCOSAMINYL-PHOSPHATIDYLINOSITOL DE-N-ACETYLASE-RELATED"/>
    <property type="match status" value="1"/>
</dbReference>
<dbReference type="PANTHER" id="PTHR12993:SF11">
    <property type="entry name" value="N-ACETYLGLUCOSAMINYL-PHOSPHATIDYLINOSITOL DE-N-ACETYLASE"/>
    <property type="match status" value="1"/>
</dbReference>
<gene>
    <name evidence="2" type="ORF">ACFOY2_50890</name>
</gene>
<evidence type="ECO:0000313" key="3">
    <source>
        <dbReference type="Proteomes" id="UP001595851"/>
    </source>
</evidence>
<dbReference type="Gene3D" id="3.40.50.10320">
    <property type="entry name" value="LmbE-like"/>
    <property type="match status" value="1"/>
</dbReference>
<dbReference type="InterPro" id="IPR024078">
    <property type="entry name" value="LmbE-like_dom_sf"/>
</dbReference>
<keyword evidence="1" id="KW-0862">Zinc</keyword>
<evidence type="ECO:0000256" key="1">
    <source>
        <dbReference type="ARBA" id="ARBA00022833"/>
    </source>
</evidence>
<dbReference type="EC" id="3.5.1.-" evidence="2"/>
<dbReference type="GO" id="GO:0016787">
    <property type="term" value="F:hydrolase activity"/>
    <property type="evidence" value="ECO:0007669"/>
    <property type="project" value="UniProtKB-KW"/>
</dbReference>
<reference evidence="3" key="1">
    <citation type="journal article" date="2019" name="Int. J. Syst. Evol. Microbiol.">
        <title>The Global Catalogue of Microorganisms (GCM) 10K type strain sequencing project: providing services to taxonomists for standard genome sequencing and annotation.</title>
        <authorList>
            <consortium name="The Broad Institute Genomics Platform"/>
            <consortium name="The Broad Institute Genome Sequencing Center for Infectious Disease"/>
            <person name="Wu L."/>
            <person name="Ma J."/>
        </authorList>
    </citation>
    <scope>NUCLEOTIDE SEQUENCE [LARGE SCALE GENOMIC DNA]</scope>
    <source>
        <strain evidence="3">TBRC 1276</strain>
    </source>
</reference>
<evidence type="ECO:0000313" key="2">
    <source>
        <dbReference type="EMBL" id="MFC4015597.1"/>
    </source>
</evidence>
<proteinExistence type="predicted"/>
<keyword evidence="2" id="KW-0378">Hydrolase</keyword>
<dbReference type="SUPFAM" id="SSF102588">
    <property type="entry name" value="LmbE-like"/>
    <property type="match status" value="1"/>
</dbReference>
<dbReference type="EMBL" id="JBHSBI010000047">
    <property type="protein sequence ID" value="MFC4015597.1"/>
    <property type="molecule type" value="Genomic_DNA"/>
</dbReference>